<sequence>MSCHVQVAVFYNASQALPPLTGRTRLFEQCSNSRVRSVPGWDRSHQLGTDQADPFDRPARASVGPSLSNHRSNTAVRALLDQPCSTGAVGRAAAHGGLPRIGFLPGLGQVESSLEL</sequence>
<gene>
    <name evidence="2" type="ORF">PCASD_05606</name>
</gene>
<evidence type="ECO:0000313" key="3">
    <source>
        <dbReference type="Proteomes" id="UP000235392"/>
    </source>
</evidence>
<reference evidence="2 3" key="1">
    <citation type="submission" date="2017-11" db="EMBL/GenBank/DDBJ databases">
        <title>De novo assembly and phasing of dikaryotic genomes from two isolates of Puccinia coronata f. sp. avenae, the causal agent of oat crown rust.</title>
        <authorList>
            <person name="Miller M.E."/>
            <person name="Zhang Y."/>
            <person name="Omidvar V."/>
            <person name="Sperschneider J."/>
            <person name="Schwessinger B."/>
            <person name="Raley C."/>
            <person name="Palmer J.M."/>
            <person name="Garnica D."/>
            <person name="Upadhyaya N."/>
            <person name="Rathjen J."/>
            <person name="Taylor J.M."/>
            <person name="Park R.F."/>
            <person name="Dodds P.N."/>
            <person name="Hirsch C.D."/>
            <person name="Kianian S.F."/>
            <person name="Figueroa M."/>
        </authorList>
    </citation>
    <scope>NUCLEOTIDE SEQUENCE [LARGE SCALE GENOMIC DNA]</scope>
    <source>
        <strain evidence="2">12SD80</strain>
    </source>
</reference>
<organism evidence="2 3">
    <name type="scientific">Puccinia coronata f. sp. avenae</name>
    <dbReference type="NCBI Taxonomy" id="200324"/>
    <lineage>
        <taxon>Eukaryota</taxon>
        <taxon>Fungi</taxon>
        <taxon>Dikarya</taxon>
        <taxon>Basidiomycota</taxon>
        <taxon>Pucciniomycotina</taxon>
        <taxon>Pucciniomycetes</taxon>
        <taxon>Pucciniales</taxon>
        <taxon>Pucciniaceae</taxon>
        <taxon>Puccinia</taxon>
    </lineage>
</organism>
<dbReference type="Proteomes" id="UP000235392">
    <property type="component" value="Unassembled WGS sequence"/>
</dbReference>
<comment type="caution">
    <text evidence="2">The sequence shown here is derived from an EMBL/GenBank/DDBJ whole genome shotgun (WGS) entry which is preliminary data.</text>
</comment>
<name>A0A2N5UWM2_9BASI</name>
<feature type="region of interest" description="Disordered" evidence="1">
    <location>
        <begin position="36"/>
        <end position="70"/>
    </location>
</feature>
<evidence type="ECO:0000256" key="1">
    <source>
        <dbReference type="SAM" id="MobiDB-lite"/>
    </source>
</evidence>
<evidence type="ECO:0000313" key="2">
    <source>
        <dbReference type="EMBL" id="PLW42163.1"/>
    </source>
</evidence>
<accession>A0A2N5UWM2</accession>
<dbReference type="EMBL" id="PGCI01000081">
    <property type="protein sequence ID" value="PLW42163.1"/>
    <property type="molecule type" value="Genomic_DNA"/>
</dbReference>
<dbReference type="AlphaFoldDB" id="A0A2N5UWM2"/>
<protein>
    <submittedName>
        <fullName evidence="2">Uncharacterized protein</fullName>
    </submittedName>
</protein>
<proteinExistence type="predicted"/>